<dbReference type="AlphaFoldDB" id="A0AAN9KN16"/>
<keyword evidence="2" id="KW-1185">Reference proteome</keyword>
<sequence length="109" mass="12300">MAPGLVGVLSMPPDSCANFCYRDSVTRKSREVTRPKPLFRELYIHDFPSTLPAQADFIKALPFSLSFFLPSFLLLCHYHFSSSFFLSLLVKLKPTISTSSPILVLPYLL</sequence>
<dbReference type="EMBL" id="JAYKXN010000001">
    <property type="protein sequence ID" value="KAK7319177.1"/>
    <property type="molecule type" value="Genomic_DNA"/>
</dbReference>
<protein>
    <submittedName>
        <fullName evidence="1">Uncharacterized protein</fullName>
    </submittedName>
</protein>
<reference evidence="1 2" key="1">
    <citation type="submission" date="2024-01" db="EMBL/GenBank/DDBJ databases">
        <title>The genomes of 5 underutilized Papilionoideae crops provide insights into root nodulation and disease resistance.</title>
        <authorList>
            <person name="Yuan L."/>
        </authorList>
    </citation>
    <scope>NUCLEOTIDE SEQUENCE [LARGE SCALE GENOMIC DNA]</scope>
    <source>
        <strain evidence="1">LY-2023</strain>
        <tissue evidence="1">Leaf</tissue>
    </source>
</reference>
<dbReference type="Proteomes" id="UP001359559">
    <property type="component" value="Unassembled WGS sequence"/>
</dbReference>
<organism evidence="1 2">
    <name type="scientific">Clitoria ternatea</name>
    <name type="common">Butterfly pea</name>
    <dbReference type="NCBI Taxonomy" id="43366"/>
    <lineage>
        <taxon>Eukaryota</taxon>
        <taxon>Viridiplantae</taxon>
        <taxon>Streptophyta</taxon>
        <taxon>Embryophyta</taxon>
        <taxon>Tracheophyta</taxon>
        <taxon>Spermatophyta</taxon>
        <taxon>Magnoliopsida</taxon>
        <taxon>eudicotyledons</taxon>
        <taxon>Gunneridae</taxon>
        <taxon>Pentapetalae</taxon>
        <taxon>rosids</taxon>
        <taxon>fabids</taxon>
        <taxon>Fabales</taxon>
        <taxon>Fabaceae</taxon>
        <taxon>Papilionoideae</taxon>
        <taxon>50 kb inversion clade</taxon>
        <taxon>NPAAA clade</taxon>
        <taxon>indigoferoid/millettioid clade</taxon>
        <taxon>Phaseoleae</taxon>
        <taxon>Clitoria</taxon>
    </lineage>
</organism>
<proteinExistence type="predicted"/>
<gene>
    <name evidence="1" type="ORF">RJT34_03895</name>
</gene>
<accession>A0AAN9KN16</accession>
<evidence type="ECO:0000313" key="1">
    <source>
        <dbReference type="EMBL" id="KAK7319177.1"/>
    </source>
</evidence>
<evidence type="ECO:0000313" key="2">
    <source>
        <dbReference type="Proteomes" id="UP001359559"/>
    </source>
</evidence>
<name>A0AAN9KN16_CLITE</name>
<comment type="caution">
    <text evidence="1">The sequence shown here is derived from an EMBL/GenBank/DDBJ whole genome shotgun (WGS) entry which is preliminary data.</text>
</comment>